<organism evidence="6 7">
    <name type="scientific">Brassica campestris</name>
    <name type="common">Field mustard</name>
    <dbReference type="NCBI Taxonomy" id="3711"/>
    <lineage>
        <taxon>Eukaryota</taxon>
        <taxon>Viridiplantae</taxon>
        <taxon>Streptophyta</taxon>
        <taxon>Embryophyta</taxon>
        <taxon>Tracheophyta</taxon>
        <taxon>Spermatophyta</taxon>
        <taxon>Magnoliopsida</taxon>
        <taxon>eudicotyledons</taxon>
        <taxon>Gunneridae</taxon>
        <taxon>Pentapetalae</taxon>
        <taxon>rosids</taxon>
        <taxon>malvids</taxon>
        <taxon>Brassicales</taxon>
        <taxon>Brassicaceae</taxon>
        <taxon>Brassiceae</taxon>
        <taxon>Brassica</taxon>
    </lineage>
</organism>
<dbReference type="InterPro" id="IPR011713">
    <property type="entry name" value="Leu-rich_rpt_3"/>
</dbReference>
<dbReference type="Pfam" id="PF01582">
    <property type="entry name" value="TIR"/>
    <property type="match status" value="1"/>
</dbReference>
<keyword evidence="1" id="KW-0433">Leucine-rich repeat</keyword>
<keyword evidence="2" id="KW-0677">Repeat</keyword>
<dbReference type="InterPro" id="IPR035897">
    <property type="entry name" value="Toll_tir_struct_dom_sf"/>
</dbReference>
<dbReference type="PANTHER" id="PTHR11017">
    <property type="entry name" value="LEUCINE-RICH REPEAT-CONTAINING PROTEIN"/>
    <property type="match status" value="1"/>
</dbReference>
<evidence type="ECO:0000256" key="1">
    <source>
        <dbReference type="ARBA" id="ARBA00022614"/>
    </source>
</evidence>
<dbReference type="Gene3D" id="3.40.50.10140">
    <property type="entry name" value="Toll/interleukin-1 receptor homology (TIR) domain"/>
    <property type="match status" value="1"/>
</dbReference>
<dbReference type="Pfam" id="PF07725">
    <property type="entry name" value="LRR_3"/>
    <property type="match status" value="1"/>
</dbReference>
<name>A0A398AJH9_BRACM</name>
<dbReference type="PANTHER" id="PTHR11017:SF334">
    <property type="entry name" value="TIR DOMAIN-CONTAINING PROTEIN"/>
    <property type="match status" value="1"/>
</dbReference>
<dbReference type="InterPro" id="IPR042197">
    <property type="entry name" value="Apaf_helical"/>
</dbReference>
<dbReference type="AlphaFoldDB" id="A0A398AJH9"/>
<keyword evidence="4" id="KW-0520">NAD</keyword>
<evidence type="ECO:0000313" key="6">
    <source>
        <dbReference type="EMBL" id="RID75750.1"/>
    </source>
</evidence>
<dbReference type="SUPFAM" id="SSF52540">
    <property type="entry name" value="P-loop containing nucleoside triphosphate hydrolases"/>
    <property type="match status" value="1"/>
</dbReference>
<dbReference type="InterPro" id="IPR003593">
    <property type="entry name" value="AAA+_ATPase"/>
</dbReference>
<dbReference type="InterPro" id="IPR044974">
    <property type="entry name" value="Disease_R_plants"/>
</dbReference>
<dbReference type="Gene3D" id="3.80.10.10">
    <property type="entry name" value="Ribonuclease Inhibitor"/>
    <property type="match status" value="2"/>
</dbReference>
<dbReference type="InterPro" id="IPR002182">
    <property type="entry name" value="NB-ARC"/>
</dbReference>
<evidence type="ECO:0000256" key="3">
    <source>
        <dbReference type="ARBA" id="ARBA00022801"/>
    </source>
</evidence>
<dbReference type="InterPro" id="IPR058192">
    <property type="entry name" value="WHD_ROQ1-like"/>
</dbReference>
<dbReference type="SMART" id="SM00382">
    <property type="entry name" value="AAA"/>
    <property type="match status" value="1"/>
</dbReference>
<dbReference type="GO" id="GO:0006952">
    <property type="term" value="P:defense response"/>
    <property type="evidence" value="ECO:0007669"/>
    <property type="project" value="InterPro"/>
</dbReference>
<dbReference type="PROSITE" id="PS50104">
    <property type="entry name" value="TIR"/>
    <property type="match status" value="1"/>
</dbReference>
<evidence type="ECO:0000313" key="7">
    <source>
        <dbReference type="Proteomes" id="UP000264353"/>
    </source>
</evidence>
<dbReference type="InterPro" id="IPR027417">
    <property type="entry name" value="P-loop_NTPase"/>
</dbReference>
<dbReference type="Gene3D" id="3.40.50.300">
    <property type="entry name" value="P-loop containing nucleotide triphosphate hydrolases"/>
    <property type="match status" value="1"/>
</dbReference>
<proteinExistence type="predicted"/>
<dbReference type="FunFam" id="3.40.50.300:FF:001002">
    <property type="entry name" value="Disease resistance protein (TIR-NBS-LRR class)"/>
    <property type="match status" value="1"/>
</dbReference>
<dbReference type="EMBL" id="CM010629">
    <property type="protein sequence ID" value="RID75750.1"/>
    <property type="molecule type" value="Genomic_DNA"/>
</dbReference>
<evidence type="ECO:0000259" key="5">
    <source>
        <dbReference type="PROSITE" id="PS50104"/>
    </source>
</evidence>
<dbReference type="SUPFAM" id="SSF52200">
    <property type="entry name" value="Toll/Interleukin receptor TIR domain"/>
    <property type="match status" value="1"/>
</dbReference>
<dbReference type="Pfam" id="PF00931">
    <property type="entry name" value="NB-ARC"/>
    <property type="match status" value="1"/>
</dbReference>
<dbReference type="SUPFAM" id="SSF52058">
    <property type="entry name" value="L domain-like"/>
    <property type="match status" value="1"/>
</dbReference>
<dbReference type="GO" id="GO:0007165">
    <property type="term" value="P:signal transduction"/>
    <property type="evidence" value="ECO:0007669"/>
    <property type="project" value="InterPro"/>
</dbReference>
<dbReference type="FunFam" id="3.80.10.10:FF:000386">
    <property type="entry name" value="Disease resistance protein RPS4"/>
    <property type="match status" value="1"/>
</dbReference>
<accession>A0A398AJH9</accession>
<dbReference type="PRINTS" id="PR00364">
    <property type="entry name" value="DISEASERSIST"/>
</dbReference>
<dbReference type="GO" id="GO:0016787">
    <property type="term" value="F:hydrolase activity"/>
    <property type="evidence" value="ECO:0007669"/>
    <property type="project" value="UniProtKB-KW"/>
</dbReference>
<dbReference type="Gene3D" id="1.10.8.430">
    <property type="entry name" value="Helical domain of apoptotic protease-activating factors"/>
    <property type="match status" value="1"/>
</dbReference>
<evidence type="ECO:0000256" key="2">
    <source>
        <dbReference type="ARBA" id="ARBA00022737"/>
    </source>
</evidence>
<gene>
    <name evidence="6" type="ORF">BRARA_B02778</name>
</gene>
<keyword evidence="3" id="KW-0378">Hydrolase</keyword>
<dbReference type="Proteomes" id="UP000264353">
    <property type="component" value="Chromosome A2"/>
</dbReference>
<dbReference type="InterPro" id="IPR032675">
    <property type="entry name" value="LRR_dom_sf"/>
</dbReference>
<evidence type="ECO:0000256" key="4">
    <source>
        <dbReference type="ARBA" id="ARBA00023027"/>
    </source>
</evidence>
<dbReference type="InterPro" id="IPR000157">
    <property type="entry name" value="TIR_dom"/>
</dbReference>
<feature type="non-terminal residue" evidence="6">
    <location>
        <position position="1"/>
    </location>
</feature>
<reference evidence="6 7" key="1">
    <citation type="submission" date="2018-06" db="EMBL/GenBank/DDBJ databases">
        <title>WGS assembly of Brassica rapa FPsc.</title>
        <authorList>
            <person name="Bowman J."/>
            <person name="Kohchi T."/>
            <person name="Yamato K."/>
            <person name="Jenkins J."/>
            <person name="Shu S."/>
            <person name="Ishizaki K."/>
            <person name="Yamaoka S."/>
            <person name="Nishihama R."/>
            <person name="Nakamura Y."/>
            <person name="Berger F."/>
            <person name="Adam C."/>
            <person name="Aki S."/>
            <person name="Althoff F."/>
            <person name="Araki T."/>
            <person name="Arteaga-Vazquez M."/>
            <person name="Balasubrmanian S."/>
            <person name="Bauer D."/>
            <person name="Boehm C."/>
            <person name="Briginshaw L."/>
            <person name="Caballero-Perez J."/>
            <person name="Catarino B."/>
            <person name="Chen F."/>
            <person name="Chiyoda S."/>
            <person name="Chovatia M."/>
            <person name="Davies K."/>
            <person name="Delmans M."/>
            <person name="Demura T."/>
            <person name="Dierschke T."/>
            <person name="Dolan L."/>
            <person name="Dorantes-Acosta A."/>
            <person name="Eklund D."/>
            <person name="Florent S."/>
            <person name="Flores-Sandoval E."/>
            <person name="Fujiyama A."/>
            <person name="Fukuzawa H."/>
            <person name="Galik B."/>
            <person name="Grimanelli D."/>
            <person name="Grimwood J."/>
            <person name="Grossniklaus U."/>
            <person name="Hamada T."/>
            <person name="Haseloff J."/>
            <person name="Hetherington A."/>
            <person name="Higo A."/>
            <person name="Hirakawa Y."/>
            <person name="Hundley H."/>
            <person name="Ikeda Y."/>
            <person name="Inoue K."/>
            <person name="Inoue S."/>
            <person name="Ishida S."/>
            <person name="Jia Q."/>
            <person name="Kakita M."/>
            <person name="Kanazawa T."/>
            <person name="Kawai Y."/>
            <person name="Kawashima T."/>
            <person name="Kennedy M."/>
            <person name="Kinose K."/>
            <person name="Kinoshita T."/>
            <person name="Kohara Y."/>
            <person name="Koide E."/>
            <person name="Komatsu K."/>
            <person name="Kopischke S."/>
            <person name="Kubo M."/>
            <person name="Kyozuka J."/>
            <person name="Lagercrantz U."/>
            <person name="Lin S."/>
            <person name="Lindquist E."/>
            <person name="Lipzen A."/>
            <person name="Lu C."/>
            <person name="Luna E."/>
            <person name="Martienssen R."/>
            <person name="Minamino N."/>
            <person name="Mizutani M."/>
            <person name="Mizutani M."/>
            <person name="Mochizuki N."/>
            <person name="Monte I."/>
            <person name="Mosher R."/>
            <person name="Nagasaki H."/>
            <person name="Nakagami H."/>
            <person name="Naramoto S."/>
            <person name="Nishitani K."/>
            <person name="Ohtani M."/>
            <person name="Okamoto T."/>
            <person name="Okumura M."/>
            <person name="Phillips J."/>
            <person name="Pollak B."/>
            <person name="Reinders A."/>
            <person name="Roevekamp M."/>
            <person name="Sano R."/>
            <person name="Sawa S."/>
            <person name="Schmid M."/>
            <person name="Shirakawa M."/>
            <person name="Solano R."/>
            <person name="Spunde A."/>
            <person name="Suetsugu N."/>
            <person name="Sugano S."/>
            <person name="Sugiyama A."/>
            <person name="Sun R."/>
            <person name="Suzuki Y."/>
            <person name="Takenaka M."/>
            <person name="Takezawa D."/>
            <person name="Tomogane H."/>
            <person name="Tsuzuki M."/>
            <person name="Ueda T."/>
            <person name="Umeda M."/>
            <person name="Ward J."/>
            <person name="Watanabe Y."/>
            <person name="Yazaki K."/>
            <person name="Yokoyama R."/>
            <person name="Yoshitake Y."/>
            <person name="Yotsui I."/>
            <person name="Zachgo S."/>
            <person name="Schmutz J."/>
        </authorList>
    </citation>
    <scope>NUCLEOTIDE SEQUENCE [LARGE SCALE GENOMIC DNA]</scope>
    <source>
        <strain evidence="7">cv. B-3</strain>
    </source>
</reference>
<sequence length="884" mass="98941">NYASSSWCLDELVEILKCKEASEQNVMTIFYDIDPSSVRKQKGDFGSAFKKTCVGKTEEVKQRWARALTHVANIKGEHSLNWASEAEMIQKIATDVSRELNVTPSRDFDGMVGMDAHLRKMSILTRLECDEVIMTGIWGPAGIGKTTIARALFNRLSVSFQFKCFMGNLKGSYRSIMGVDDYDSKLALQSKLLSDILNQKSMRAQHLGAIKEWLQNKRVLIVLDDVDDQEQLEVLAKSSSWFGPGSRIIVTTKDKKILKAHRINDIYHVDFPSEEEALEILYLSAFKKSPPPDGLEELSKRVVKFCGNLPLGLRVVGSSLYGESVDEWRLQIHGLETSLNRKVEDVLRVGYDKLLEKHQSLFLHIACIFNDCYVDNVARMLADSNLDVENGLKTLASKSLGTGSVIGISFDMYKLSELSISGRAFEGMRNLKYLRFNEANVSLLDDMEYLPRLRLLDWDSYPGRRLPPRFRPEYLIELRMQNSELEELWEGIQHLPNLKNIDLSDSYKLKEIPNLSKATGLETLRLTCCESLVEIPSSISNLHKLKSLEALGCINLQVVPTDMDLASLENVDMSGCSRLRTLPNISKNVKTLQVLCSKIVDFPASVTGYWSTLECLDIGSSSLKRLTHVPLGLTSLNVSTSDIKTIPDCVRALPHLDFLIVANCSKLVSISGLSPSLRYLVADDCVSLTRVCLSIKGLTLYNCFNLDGETRKGVIQHDVDWYACLPGKEVPEVFTHKATGNTVTIPLTAPGGVQRAYSASSRFKACLEMMFEFSCCDDLFDEHDGCLGEVDVTMEEMLFEFSCRGNGDKILGCGVQILGEERERSSECNIRDGGGDNEQGALEVSQVENIKNTKRVGHLMGSSKKRLLLRRPKLSKKKPKQRSL</sequence>
<dbReference type="Pfam" id="PF23282">
    <property type="entry name" value="WHD_ROQ1"/>
    <property type="match status" value="1"/>
</dbReference>
<feature type="domain" description="TIR" evidence="5">
    <location>
        <begin position="1"/>
        <end position="100"/>
    </location>
</feature>
<dbReference type="GO" id="GO:0043531">
    <property type="term" value="F:ADP binding"/>
    <property type="evidence" value="ECO:0007669"/>
    <property type="project" value="InterPro"/>
</dbReference>
<protein>
    <recommendedName>
        <fullName evidence="5">TIR domain-containing protein</fullName>
    </recommendedName>
</protein>